<feature type="compositionally biased region" description="Basic and acidic residues" evidence="1">
    <location>
        <begin position="1302"/>
        <end position="1311"/>
    </location>
</feature>
<feature type="compositionally biased region" description="Basic residues" evidence="1">
    <location>
        <begin position="89"/>
        <end position="100"/>
    </location>
</feature>
<feature type="domain" description="PH" evidence="2">
    <location>
        <begin position="142"/>
        <end position="279"/>
    </location>
</feature>
<feature type="compositionally biased region" description="Low complexity" evidence="1">
    <location>
        <begin position="72"/>
        <end position="84"/>
    </location>
</feature>
<dbReference type="SMART" id="SM00233">
    <property type="entry name" value="PH"/>
    <property type="match status" value="1"/>
</dbReference>
<evidence type="ECO:0000259" key="2">
    <source>
        <dbReference type="PROSITE" id="PS50003"/>
    </source>
</evidence>
<gene>
    <name evidence="3" type="ORF">PISL3812_05862</name>
</gene>
<protein>
    <submittedName>
        <fullName evidence="3">Exportin-T</fullName>
    </submittedName>
</protein>
<feature type="region of interest" description="Disordered" evidence="1">
    <location>
        <begin position="1031"/>
        <end position="1071"/>
    </location>
</feature>
<organism evidence="3 4">
    <name type="scientific">Talaromyces islandicus</name>
    <name type="common">Penicillium islandicum</name>
    <dbReference type="NCBI Taxonomy" id="28573"/>
    <lineage>
        <taxon>Eukaryota</taxon>
        <taxon>Fungi</taxon>
        <taxon>Dikarya</taxon>
        <taxon>Ascomycota</taxon>
        <taxon>Pezizomycotina</taxon>
        <taxon>Eurotiomycetes</taxon>
        <taxon>Eurotiomycetidae</taxon>
        <taxon>Eurotiales</taxon>
        <taxon>Trichocomaceae</taxon>
        <taxon>Talaromyces</taxon>
        <taxon>Talaromyces sect. Islandici</taxon>
    </lineage>
</organism>
<dbReference type="InterPro" id="IPR001849">
    <property type="entry name" value="PH_domain"/>
</dbReference>
<dbReference type="OrthoDB" id="120976at2759"/>
<evidence type="ECO:0000256" key="1">
    <source>
        <dbReference type="SAM" id="MobiDB-lite"/>
    </source>
</evidence>
<keyword evidence="4" id="KW-1185">Reference proteome</keyword>
<dbReference type="Proteomes" id="UP000054383">
    <property type="component" value="Unassembled WGS sequence"/>
</dbReference>
<dbReference type="Gene3D" id="3.80.10.10">
    <property type="entry name" value="Ribonuclease Inhibitor"/>
    <property type="match status" value="1"/>
</dbReference>
<dbReference type="SUPFAM" id="SSF52047">
    <property type="entry name" value="RNI-like"/>
    <property type="match status" value="1"/>
</dbReference>
<dbReference type="Pfam" id="PF25353">
    <property type="entry name" value="PH_2nd_LRR"/>
    <property type="match status" value="1"/>
</dbReference>
<dbReference type="EMBL" id="CVMT01000005">
    <property type="protein sequence ID" value="CRG88827.1"/>
    <property type="molecule type" value="Genomic_DNA"/>
</dbReference>
<dbReference type="InterPro" id="IPR052394">
    <property type="entry name" value="LRR-containing"/>
</dbReference>
<sequence>MAQPLVEKKQRRKSFTFFHSSSATTLPAAAHDRSSSDGLSSTKKRARRNSGFFGARDPSPGRSINVLRRPQTSASESAFSTAAAPDGHKQHRKSLQRNKRSSMLGSLRSLQSFEDDTYRSALLDDDDSNPPSPHSKRLLGHVVLHHGEVQTAGTMWRKRHHYLVLTDTHLIRFKSQGKASDLFPTISAPSGRTTPVNRQSVVSLASLQDHSVSAYSSDIAAIALNSIVSVHRADDLRHQSTLELSYLDDRTSKAALMAIQLADPEELNLWLIGIRSAAYSMRSVESLPFESRAMENAIRVLEQDRDYDPENFQLFRVVQRSSNKLANRSSADETVKLSATVYYLAIGLHKIHLLPLQKQSSRSSLISLNELDGGASFGLMALTSLVMHSGDDRFQLTFRVPLGNPCSLPLASVSSVEIAMWIRQRTEFLRPLWLCQPYEIIAPAEVAHGDLIPTPEIDEDFGCFDRTLIAYSASYAIDTSNICYTIDLDCEDAPCFRLLPPAASRRQQYTVLELLAVMRALRYNETFVSISFSGINLDSLQKSRDSHGLDPDILVSRTGAPVNIAGQDRLSLLSQEIRALALKSKRLRKVDFSFCLSRTPISDSGARDPGCGIPEAIFPLCRRQYTNVDWIVLNGIKLGDSDLDYLVDAASQRTSHLRALEVGDCGLSVHDLDLILSTLVTQEATLEAINISGIQGRLSPELFQQQIGYFGHIRKVNLTRVARTSGPDPLIAPETLLNWRLEELSLSQTAMNEQTVDSIAAYLASDRSSSLKTLRFDQCGLTGADVATFLRCLTRKSRSAREMHLHVNENNLDTDYTLLFQAIAENHTPTHLSMRMIDFKKEEHFRELVEALRKNTTLRYLDISKASLPYDAGPETCEALQLMFEENETLEELDISGEYAHLDVARFGIGLNQALTGLKKNKSLRVLRIEHQKLGLPGASTLATVLEENSSLREIYCDNNDMNLQSFTVLVNGLQQNNSVILLPTMTSDRHNSLEKIRREIENIHRETTAHPPHSAANSLRRSLHAAISIGQPSGGHKLAKHQTPHQLPKGGFIGSYSSSQSLAEPSASDPVRHEVETTLFSLNNKWDDEVDRLRQYLYRNYCILHDIPLDSIDPTEIDPDKPTVVDESHPGMTSDLLAMLGDMHKLDVNGPAGISSQVDALGSENDALEDSSASGSPVVTMSSSFSTRTLESLKMGDTTRPLSPTSLASEKAAAHISTTEYTASANSSPQLALPVPAIRKTTHTAESIRSTCSSSNMSSSTGTGSKSFNSTSGLAASSLRKLLPNRQSAMRGMRQFSSFGESKEAPRAKTPDVAPQLNWTLPQMDLE</sequence>
<evidence type="ECO:0000313" key="3">
    <source>
        <dbReference type="EMBL" id="CRG88827.1"/>
    </source>
</evidence>
<dbReference type="PANTHER" id="PTHR24114:SF41">
    <property type="entry name" value="PH DOMAIN-CONTAINING PROTEIN"/>
    <property type="match status" value="1"/>
</dbReference>
<accession>A0A0U1LZU2</accession>
<evidence type="ECO:0000313" key="4">
    <source>
        <dbReference type="Proteomes" id="UP000054383"/>
    </source>
</evidence>
<name>A0A0U1LZU2_TALIS</name>
<feature type="compositionally biased region" description="Low complexity" evidence="1">
    <location>
        <begin position="1056"/>
        <end position="1069"/>
    </location>
</feature>
<dbReference type="InterPro" id="IPR057334">
    <property type="entry name" value="PH_2nd_LRR"/>
</dbReference>
<dbReference type="InterPro" id="IPR032675">
    <property type="entry name" value="LRR_dom_sf"/>
</dbReference>
<reference evidence="3 4" key="1">
    <citation type="submission" date="2015-04" db="EMBL/GenBank/DDBJ databases">
        <authorList>
            <person name="Syromyatnikov M.Y."/>
            <person name="Popov V.N."/>
        </authorList>
    </citation>
    <scope>NUCLEOTIDE SEQUENCE [LARGE SCALE GENOMIC DNA]</scope>
    <source>
        <strain evidence="3">WF-38-12</strain>
    </source>
</reference>
<feature type="region of interest" description="Disordered" evidence="1">
    <location>
        <begin position="18"/>
        <end position="106"/>
    </location>
</feature>
<dbReference type="PROSITE" id="PS50003">
    <property type="entry name" value="PH_DOMAIN"/>
    <property type="match status" value="1"/>
</dbReference>
<feature type="region of interest" description="Disordered" evidence="1">
    <location>
        <begin position="1243"/>
        <end position="1328"/>
    </location>
</feature>
<dbReference type="STRING" id="28573.A0A0U1LZU2"/>
<proteinExistence type="predicted"/>
<dbReference type="OMA" id="CEDAPCF"/>
<dbReference type="PANTHER" id="PTHR24114">
    <property type="entry name" value="LEUCINE RICH REPEAT FAMILY PROTEIN"/>
    <property type="match status" value="1"/>
</dbReference>
<dbReference type="SMART" id="SM00368">
    <property type="entry name" value="LRR_RI"/>
    <property type="match status" value="6"/>
</dbReference>
<feature type="compositionally biased region" description="Low complexity" evidence="1">
    <location>
        <begin position="1248"/>
        <end position="1274"/>
    </location>
</feature>